<dbReference type="OMA" id="ICNTDQY"/>
<keyword evidence="5" id="KW-1015">Disulfide bond</keyword>
<evidence type="ECO:0000256" key="2">
    <source>
        <dbReference type="ARBA" id="ARBA00022525"/>
    </source>
</evidence>
<dbReference type="Proteomes" id="UP000054937">
    <property type="component" value="Unassembled WGS sequence"/>
</dbReference>
<dbReference type="InterPro" id="IPR009030">
    <property type="entry name" value="Growth_fac_rcpt_cys_sf"/>
</dbReference>
<comment type="caution">
    <text evidence="9">The sequence shown here is derived from an EMBL/GenBank/DDBJ whole genome shotgun (WGS) entry which is preliminary data.</text>
</comment>
<accession>A0A0V0QYU0</accession>
<organism evidence="9 10">
    <name type="scientific">Pseudocohnilembus persalinus</name>
    <name type="common">Ciliate</name>
    <dbReference type="NCBI Taxonomy" id="266149"/>
    <lineage>
        <taxon>Eukaryota</taxon>
        <taxon>Sar</taxon>
        <taxon>Alveolata</taxon>
        <taxon>Ciliophora</taxon>
        <taxon>Intramacronucleata</taxon>
        <taxon>Oligohymenophorea</taxon>
        <taxon>Scuticociliatia</taxon>
        <taxon>Philasterida</taxon>
        <taxon>Pseudocohnilembidae</taxon>
        <taxon>Pseudocohnilembus</taxon>
    </lineage>
</organism>
<dbReference type="EMBL" id="LDAU01000082">
    <property type="protein sequence ID" value="KRX07463.1"/>
    <property type="molecule type" value="Genomic_DNA"/>
</dbReference>
<dbReference type="GO" id="GO:0005576">
    <property type="term" value="C:extracellular region"/>
    <property type="evidence" value="ECO:0007669"/>
    <property type="project" value="UniProtKB-SubCell"/>
</dbReference>
<keyword evidence="4" id="KW-0677">Repeat</keyword>
<comment type="subcellular location">
    <subcellularLocation>
        <location evidence="1">Secreted</location>
    </subcellularLocation>
</comment>
<feature type="domain" description="ILEI/PANDER" evidence="7">
    <location>
        <begin position="423"/>
        <end position="507"/>
    </location>
</feature>
<proteinExistence type="predicted"/>
<evidence type="ECO:0000313" key="9">
    <source>
        <dbReference type="EMBL" id="KRX07463.1"/>
    </source>
</evidence>
<dbReference type="SUPFAM" id="SSF57184">
    <property type="entry name" value="Growth factor receptor domain"/>
    <property type="match status" value="5"/>
</dbReference>
<evidence type="ECO:0000313" key="10">
    <source>
        <dbReference type="Proteomes" id="UP000054937"/>
    </source>
</evidence>
<evidence type="ECO:0000256" key="5">
    <source>
        <dbReference type="ARBA" id="ARBA00023157"/>
    </source>
</evidence>
<protein>
    <submittedName>
        <fullName evidence="9">Insulin-like growth factor binding protein, N-terminal</fullName>
    </submittedName>
</protein>
<keyword evidence="10" id="KW-1185">Reference proteome</keyword>
<evidence type="ECO:0000256" key="3">
    <source>
        <dbReference type="ARBA" id="ARBA00022729"/>
    </source>
</evidence>
<dbReference type="Pfam" id="PF13948">
    <property type="entry name" value="DUF4215"/>
    <property type="match status" value="1"/>
</dbReference>
<dbReference type="Pfam" id="PF15711">
    <property type="entry name" value="ILEI"/>
    <property type="match status" value="1"/>
</dbReference>
<dbReference type="PANTHER" id="PTHR15332">
    <property type="entry name" value="PROPROTEIN CONVERTASE SUBTILISIN_KEXIN TYPE 5-LIKE"/>
    <property type="match status" value="1"/>
</dbReference>
<dbReference type="InterPro" id="IPR043601">
    <property type="entry name" value="Rspo_Fu-CRD_dom"/>
</dbReference>
<evidence type="ECO:0000256" key="1">
    <source>
        <dbReference type="ARBA" id="ARBA00004613"/>
    </source>
</evidence>
<reference evidence="9 10" key="1">
    <citation type="journal article" date="2015" name="Sci. Rep.">
        <title>Genome of the facultative scuticociliatosis pathogen Pseudocohnilembus persalinus provides insight into its virulence through horizontal gene transfer.</title>
        <authorList>
            <person name="Xiong J."/>
            <person name="Wang G."/>
            <person name="Cheng J."/>
            <person name="Tian M."/>
            <person name="Pan X."/>
            <person name="Warren A."/>
            <person name="Jiang C."/>
            <person name="Yuan D."/>
            <person name="Miao W."/>
        </authorList>
    </citation>
    <scope>NUCLEOTIDE SEQUENCE [LARGE SCALE GENOMIC DNA]</scope>
    <source>
        <strain evidence="9">36N120E</strain>
    </source>
</reference>
<dbReference type="AlphaFoldDB" id="A0A0V0QYU0"/>
<dbReference type="InterPro" id="IPR011936">
    <property type="entry name" value="Myxo_disulph_rpt"/>
</dbReference>
<name>A0A0V0QYU0_PSEPJ</name>
<dbReference type="Gene3D" id="2.10.220.10">
    <property type="entry name" value="Hormone Receptor, Insulin-like Growth Factor Receptor 1, Chain A, domain 2"/>
    <property type="match status" value="6"/>
</dbReference>
<keyword evidence="6" id="KW-0325">Glycoprotein</keyword>
<dbReference type="CDD" id="cd00064">
    <property type="entry name" value="FU"/>
    <property type="match status" value="4"/>
</dbReference>
<dbReference type="Pfam" id="PF15913">
    <property type="entry name" value="Furin-like_2"/>
    <property type="match status" value="1"/>
</dbReference>
<keyword evidence="2" id="KW-0964">Secreted</keyword>
<dbReference type="InterPro" id="IPR039477">
    <property type="entry name" value="ILEI/PANDER_dom"/>
</dbReference>
<dbReference type="SMART" id="SM00261">
    <property type="entry name" value="FU"/>
    <property type="match status" value="9"/>
</dbReference>
<keyword evidence="3" id="KW-0732">Signal</keyword>
<dbReference type="InterPro" id="IPR006212">
    <property type="entry name" value="Furin_repeat"/>
</dbReference>
<dbReference type="OrthoDB" id="286906at2759"/>
<dbReference type="InParanoid" id="A0A0V0QYU0"/>
<evidence type="ECO:0000259" key="7">
    <source>
        <dbReference type="Pfam" id="PF15711"/>
    </source>
</evidence>
<sequence>MISQFVLTVDSCHWSCKTCSGPDYNQCTSCPDNSIDYSLTYGICRCQNGYIAYENQCILTSLCLVGYQEDHYKKTCDKICEDINCLTCSQYDYCDTCQIGYKLLYGICVQNCPNHSTVSGDNCIYTITSSIANPIIASQQLMSDKFFHPQVKNLGWIPNKQSFSVASTYEWTNYAMQDCNGKSYAYGQNFYGGDCSDGCTFTNQINNLPSHYAYYFNIVLIYGDNWNNEDVSIKLDNVQQYQNTYTVDASSTTDICGSFDKKSDFIEDITIGPILHTDQTLDIEIKFTLDASLEDKWLGFREVSLILAQCMDVCATCSDDTTCDTCIDIRTNPPLCDFPSDGYFDDGSSNILKCDYKCATCDTTSDNCLTCTDPNSVPPNCGKYDSCFNWVKIDSGNFNKGSYHNQYINGIDQSFLTSLGLGFSVYDENGIFVEFQNFDTSTSYTQVQNMITFINNIPTNYFVNVGVFGDGGYELDPYAYDALQKLGLDSQTIINFGDGFAMMGIKDAAPGSQPQRINEVEDLNGNAIIEACMIVCDSLCASCSNTMDNCLTCSDTNHYLNDNGTVNTCILTCPSGKYPQEAPQKRCMDCPSECATCTQFTVCQTCNTGYYLYNNDCLANCPDGYYKDVPNKKCEPCDSTCYTCSGPSNLDCITCQTTPQHYYLTSQTRCYQNCPAKYYAEDSSNPKSCDQCHSNCVTCTSLSVCQTCEIGYQLISDFCYQICATNQYLDMSTDTCYNCDTACKTCTDSTNKDCITCQDTPQYYYLPDDNTCYLNCPSGYYKDLSINECVSCPIQCQACTDSSTCQSCNTGFFLDSSDNSCNTTCQDGYYGNTSNNQCDACDISCKNCNGSSDTDCTECSSPYFLVESQNKCYLTCPSGYQTNSSQKCEEICGDGLRIDLLTECDDGNTNDGDGCNKDCKIEKNWTCTGGNTSNSDTFFISQLDQR</sequence>
<evidence type="ECO:0000259" key="8">
    <source>
        <dbReference type="Pfam" id="PF15913"/>
    </source>
</evidence>
<gene>
    <name evidence="9" type="ORF">PPERSA_11012</name>
</gene>
<evidence type="ECO:0000256" key="6">
    <source>
        <dbReference type="ARBA" id="ARBA00023180"/>
    </source>
</evidence>
<feature type="domain" description="R-spondin Fu-CRD" evidence="8">
    <location>
        <begin position="539"/>
        <end position="634"/>
    </location>
</feature>
<dbReference type="PANTHER" id="PTHR15332:SF175">
    <property type="entry name" value="PROPROTEIN CONVERTASE SUBTILISIN_KEXIN TYPE 5-LIKE"/>
    <property type="match status" value="1"/>
</dbReference>
<evidence type="ECO:0000256" key="4">
    <source>
        <dbReference type="ARBA" id="ARBA00022737"/>
    </source>
</evidence>